<protein>
    <recommendedName>
        <fullName evidence="1">Nucleotidyl transferase domain-containing protein</fullName>
    </recommendedName>
</protein>
<dbReference type="GO" id="GO:0047343">
    <property type="term" value="F:glucose-1-phosphate cytidylyltransferase activity"/>
    <property type="evidence" value="ECO:0007669"/>
    <property type="project" value="InterPro"/>
</dbReference>
<accession>A0A381W2F9</accession>
<dbReference type="InterPro" id="IPR029044">
    <property type="entry name" value="Nucleotide-diphossugar_trans"/>
</dbReference>
<reference evidence="2" key="1">
    <citation type="submission" date="2018-05" db="EMBL/GenBank/DDBJ databases">
        <authorList>
            <person name="Lanie J.A."/>
            <person name="Ng W.-L."/>
            <person name="Kazmierczak K.M."/>
            <person name="Andrzejewski T.M."/>
            <person name="Davidsen T.M."/>
            <person name="Wayne K.J."/>
            <person name="Tettelin H."/>
            <person name="Glass J.I."/>
            <person name="Rusch D."/>
            <person name="Podicherti R."/>
            <person name="Tsui H.-C.T."/>
            <person name="Winkler M.E."/>
        </authorList>
    </citation>
    <scope>NUCLEOTIDE SEQUENCE</scope>
</reference>
<evidence type="ECO:0000259" key="1">
    <source>
        <dbReference type="Pfam" id="PF00483"/>
    </source>
</evidence>
<dbReference type="EMBL" id="UINC01010511">
    <property type="protein sequence ID" value="SVA46720.1"/>
    <property type="molecule type" value="Genomic_DNA"/>
</dbReference>
<name>A0A381W2F9_9ZZZZ</name>
<dbReference type="NCBIfam" id="TIGR02623">
    <property type="entry name" value="G1P_cyt_trans"/>
    <property type="match status" value="1"/>
</dbReference>
<dbReference type="PANTHER" id="PTHR47183">
    <property type="entry name" value="GLUCOSE-1-PHOSPHATE CYTIDYLYLTRANSFERASE-RELATED"/>
    <property type="match status" value="1"/>
</dbReference>
<dbReference type="Pfam" id="PF00483">
    <property type="entry name" value="NTP_transferase"/>
    <property type="match status" value="1"/>
</dbReference>
<gene>
    <name evidence="2" type="ORF">METZ01_LOCUS99574</name>
</gene>
<dbReference type="SUPFAM" id="SSF53448">
    <property type="entry name" value="Nucleotide-diphospho-sugar transferases"/>
    <property type="match status" value="1"/>
</dbReference>
<dbReference type="Gene3D" id="3.90.550.10">
    <property type="entry name" value="Spore Coat Polysaccharide Biosynthesis Protein SpsA, Chain A"/>
    <property type="match status" value="1"/>
</dbReference>
<dbReference type="InterPro" id="IPR046981">
    <property type="entry name" value="G1P_cyt_trans"/>
</dbReference>
<feature type="domain" description="Nucleotidyl transferase" evidence="1">
    <location>
        <begin position="2"/>
        <end position="235"/>
    </location>
</feature>
<dbReference type="InterPro" id="IPR005835">
    <property type="entry name" value="NTP_transferase_dom"/>
</dbReference>
<dbReference type="GO" id="GO:0009243">
    <property type="term" value="P:O antigen biosynthetic process"/>
    <property type="evidence" value="ECO:0007669"/>
    <property type="project" value="InterPro"/>
</dbReference>
<dbReference type="AlphaFoldDB" id="A0A381W2F9"/>
<dbReference type="InterPro" id="IPR013446">
    <property type="entry name" value="G1P_cyt_trans-like"/>
</dbReference>
<proteinExistence type="predicted"/>
<organism evidence="2">
    <name type="scientific">marine metagenome</name>
    <dbReference type="NCBI Taxonomy" id="408172"/>
    <lineage>
        <taxon>unclassified sequences</taxon>
        <taxon>metagenomes</taxon>
        <taxon>ecological metagenomes</taxon>
    </lineage>
</organism>
<evidence type="ECO:0000313" key="2">
    <source>
        <dbReference type="EMBL" id="SVA46720.1"/>
    </source>
</evidence>
<dbReference type="CDD" id="cd02524">
    <property type="entry name" value="G1P_cytidylyltransferase"/>
    <property type="match status" value="1"/>
</dbReference>
<sequence length="256" mass="29484">MKVVILCGGMGTRLREETEFRPKPMVKIGTKPILWHIMKHYAHYGFNQFVLCLGYKGEAIKEYFYHYMLHNNDVTVKLGKDRQIMIHENSQVEDWEITLVDTGEQTLKGARIHKIQKYIDGDFMVTYGDGISDIDLGSLVRFHKEHGKIATVTGVSPRSSYGQIKAEKGKVLGFIEKPKIEEGMINGGFFVFQQNFFDYLNSNDDCDFEIGPLEQLTKDGQLMVYHLKGDWACMDTYRDSLFLNDLWGKGQAFWKA</sequence>
<dbReference type="PANTHER" id="PTHR47183:SF1">
    <property type="entry name" value="GLUCOSE-1-PHOSPHATE CYTIDYLYLTRANSFERASE"/>
    <property type="match status" value="1"/>
</dbReference>